<evidence type="ECO:0000256" key="1">
    <source>
        <dbReference type="SAM" id="Phobius"/>
    </source>
</evidence>
<feature type="transmembrane region" description="Helical" evidence="1">
    <location>
        <begin position="154"/>
        <end position="177"/>
    </location>
</feature>
<keyword evidence="1" id="KW-1133">Transmembrane helix</keyword>
<evidence type="ECO:0000313" key="3">
    <source>
        <dbReference type="Proteomes" id="UP000325313"/>
    </source>
</evidence>
<gene>
    <name evidence="2" type="ORF">PGTUg99_015161</name>
</gene>
<reference evidence="2 3" key="1">
    <citation type="submission" date="2019-05" db="EMBL/GenBank/DDBJ databases">
        <title>Emergence of the Ug99 lineage of the wheat stem rust pathogen through somatic hybridization.</title>
        <authorList>
            <person name="Li F."/>
            <person name="Upadhyaya N.M."/>
            <person name="Sperschneider J."/>
            <person name="Matny O."/>
            <person name="Nguyen-Phuc H."/>
            <person name="Mago R."/>
            <person name="Raley C."/>
            <person name="Miller M.E."/>
            <person name="Silverstein K.A.T."/>
            <person name="Henningsen E."/>
            <person name="Hirsch C.D."/>
            <person name="Visser B."/>
            <person name="Pretorius Z.A."/>
            <person name="Steffenson B.J."/>
            <person name="Schwessinger B."/>
            <person name="Dodds P.N."/>
            <person name="Figueroa M."/>
        </authorList>
    </citation>
    <scope>NUCLEOTIDE SEQUENCE [LARGE SCALE GENOMIC DNA]</scope>
    <source>
        <strain evidence="2 3">Ug99</strain>
    </source>
</reference>
<keyword evidence="1" id="KW-0812">Transmembrane</keyword>
<accession>A0A5B0NHW7</accession>
<organism evidence="2 3">
    <name type="scientific">Puccinia graminis f. sp. tritici</name>
    <dbReference type="NCBI Taxonomy" id="56615"/>
    <lineage>
        <taxon>Eukaryota</taxon>
        <taxon>Fungi</taxon>
        <taxon>Dikarya</taxon>
        <taxon>Basidiomycota</taxon>
        <taxon>Pucciniomycotina</taxon>
        <taxon>Pucciniomycetes</taxon>
        <taxon>Pucciniales</taxon>
        <taxon>Pucciniaceae</taxon>
        <taxon>Puccinia</taxon>
    </lineage>
</organism>
<feature type="transmembrane region" description="Helical" evidence="1">
    <location>
        <begin position="53"/>
        <end position="82"/>
    </location>
</feature>
<feature type="transmembrane region" description="Helical" evidence="1">
    <location>
        <begin position="103"/>
        <end position="120"/>
    </location>
</feature>
<dbReference type="Proteomes" id="UP000325313">
    <property type="component" value="Unassembled WGS sequence"/>
</dbReference>
<proteinExistence type="predicted"/>
<evidence type="ECO:0000313" key="2">
    <source>
        <dbReference type="EMBL" id="KAA1088323.1"/>
    </source>
</evidence>
<comment type="caution">
    <text evidence="2">The sequence shown here is derived from an EMBL/GenBank/DDBJ whole genome shotgun (WGS) entry which is preliminary data.</text>
</comment>
<sequence length="197" mass="21369">MGISDVRIGRVLVQVALTTLSLSVIGLCIKAMNDMAENKRLLVSYLPRAQIEANAIVGVGTALVIICIGIIIVAILNSIYILKDRCPQAIRKRCPDSMGTKTMSIFAVILTPINIAQSYLTSSQRALVSAGSLPESVIEQLVELSGRTLQYKEMVVVVDYTVVSWIILILLLIGIAIETSKFSKPEYGDSTKEELSA</sequence>
<dbReference type="AlphaFoldDB" id="A0A5B0NHW7"/>
<dbReference type="EMBL" id="VDEP01000406">
    <property type="protein sequence ID" value="KAA1088323.1"/>
    <property type="molecule type" value="Genomic_DNA"/>
</dbReference>
<keyword evidence="1" id="KW-0472">Membrane</keyword>
<feature type="transmembrane region" description="Helical" evidence="1">
    <location>
        <begin position="12"/>
        <end position="33"/>
    </location>
</feature>
<protein>
    <submittedName>
        <fullName evidence="2">Uncharacterized protein</fullName>
    </submittedName>
</protein>
<name>A0A5B0NHW7_PUCGR</name>